<evidence type="ECO:0000256" key="1">
    <source>
        <dbReference type="SAM" id="MobiDB-lite"/>
    </source>
</evidence>
<dbReference type="VEuPathDB" id="FungiDB:GWK60_G05049"/>
<comment type="caution">
    <text evidence="2">The sequence shown here is derived from an EMBL/GenBank/DDBJ whole genome shotgun (WGS) entry which is preliminary data.</text>
</comment>
<dbReference type="OrthoDB" id="4034641at2759"/>
<organism evidence="2 3">
    <name type="scientific">Candida glabrata</name>
    <name type="common">Yeast</name>
    <name type="synonym">Torulopsis glabrata</name>
    <dbReference type="NCBI Taxonomy" id="5478"/>
    <lineage>
        <taxon>Eukaryota</taxon>
        <taxon>Fungi</taxon>
        <taxon>Dikarya</taxon>
        <taxon>Ascomycota</taxon>
        <taxon>Saccharomycotina</taxon>
        <taxon>Saccharomycetes</taxon>
        <taxon>Saccharomycetales</taxon>
        <taxon>Saccharomycetaceae</taxon>
        <taxon>Nakaseomyces</taxon>
    </lineage>
</organism>
<name>A0A0W0EBU0_CANGB</name>
<dbReference type="PhylomeDB" id="A0A0W0EBU0"/>
<protein>
    <submittedName>
        <fullName evidence="2">Protein FMP16, mitochondrial</fullName>
    </submittedName>
</protein>
<dbReference type="VEuPathDB" id="FungiDB:CAGL0G05269g"/>
<dbReference type="AlphaFoldDB" id="A0A0W0EBU0"/>
<dbReference type="VEuPathDB" id="FungiDB:GW608_G05049"/>
<sequence>MLRQVIANTRVSVRQPECARFLSTTRQLFTKDHLKKDQNAAEKAEQKMFDENQKDLEQLEHGKSTKSHNYKCDDLREKGENARIEQNRPDDGVY</sequence>
<gene>
    <name evidence="2" type="ORF">AO440_001700</name>
</gene>
<dbReference type="VEuPathDB" id="FungiDB:GVI51_G05071"/>
<feature type="region of interest" description="Disordered" evidence="1">
    <location>
        <begin position="49"/>
        <end position="94"/>
    </location>
</feature>
<dbReference type="Proteomes" id="UP000054886">
    <property type="component" value="Unassembled WGS sequence"/>
</dbReference>
<evidence type="ECO:0000313" key="2">
    <source>
        <dbReference type="EMBL" id="KTB07626.1"/>
    </source>
</evidence>
<dbReference type="EMBL" id="LLZZ01000107">
    <property type="protein sequence ID" value="KTB07626.1"/>
    <property type="molecule type" value="Genomic_DNA"/>
</dbReference>
<reference evidence="2 3" key="1">
    <citation type="submission" date="2015-10" db="EMBL/GenBank/DDBJ databases">
        <title>Draft genomes sequences of Candida glabrata isolates 1A, 1B, 2A, 2B, 3A and 3B.</title>
        <authorList>
            <person name="Haavelsrud O.E."/>
            <person name="Gaustad P."/>
        </authorList>
    </citation>
    <scope>NUCLEOTIDE SEQUENCE [LARGE SCALE GENOMIC DNA]</scope>
    <source>
        <strain evidence="2">910700640</strain>
    </source>
</reference>
<evidence type="ECO:0000313" key="3">
    <source>
        <dbReference type="Proteomes" id="UP000054886"/>
    </source>
</evidence>
<feature type="compositionally biased region" description="Basic and acidic residues" evidence="1">
    <location>
        <begin position="70"/>
        <end position="94"/>
    </location>
</feature>
<proteinExistence type="predicted"/>
<accession>A0A0W0EBU0</accession>
<feature type="compositionally biased region" description="Basic and acidic residues" evidence="1">
    <location>
        <begin position="49"/>
        <end position="63"/>
    </location>
</feature>
<dbReference type="VEuPathDB" id="FungiDB:B1J91_G05269g"/>